<dbReference type="InterPro" id="IPR029058">
    <property type="entry name" value="AB_hydrolase_fold"/>
</dbReference>
<feature type="region of interest" description="Disordered" evidence="1">
    <location>
        <begin position="1"/>
        <end position="24"/>
    </location>
</feature>
<feature type="compositionally biased region" description="Basic and acidic residues" evidence="1">
    <location>
        <begin position="1"/>
        <end position="17"/>
    </location>
</feature>
<keyword evidence="4" id="KW-1185">Reference proteome</keyword>
<gene>
    <name evidence="3" type="ORF">SAMN05216219_0439</name>
</gene>
<dbReference type="PANTHER" id="PTHR11614">
    <property type="entry name" value="PHOSPHOLIPASE-RELATED"/>
    <property type="match status" value="1"/>
</dbReference>
<evidence type="ECO:0000256" key="1">
    <source>
        <dbReference type="SAM" id="MobiDB-lite"/>
    </source>
</evidence>
<dbReference type="GO" id="GO:0016787">
    <property type="term" value="F:hydrolase activity"/>
    <property type="evidence" value="ECO:0007669"/>
    <property type="project" value="UniProtKB-KW"/>
</dbReference>
<dbReference type="InterPro" id="IPR022742">
    <property type="entry name" value="Hydrolase_4"/>
</dbReference>
<proteinExistence type="predicted"/>
<dbReference type="InterPro" id="IPR051044">
    <property type="entry name" value="MAG_DAG_Lipase"/>
</dbReference>
<dbReference type="AlphaFoldDB" id="A0A1I4YQP1"/>
<reference evidence="4" key="1">
    <citation type="submission" date="2016-10" db="EMBL/GenBank/DDBJ databases">
        <authorList>
            <person name="Varghese N."/>
            <person name="Submissions S."/>
        </authorList>
    </citation>
    <scope>NUCLEOTIDE SEQUENCE [LARGE SCALE GENOMIC DNA]</scope>
    <source>
        <strain evidence="4">CGMCC 1.11101</strain>
    </source>
</reference>
<evidence type="ECO:0000313" key="3">
    <source>
        <dbReference type="EMBL" id="SFN40336.1"/>
    </source>
</evidence>
<keyword evidence="3" id="KW-0378">Hydrolase</keyword>
<dbReference type="SUPFAM" id="SSF53474">
    <property type="entry name" value="alpha/beta-Hydrolases"/>
    <property type="match status" value="1"/>
</dbReference>
<dbReference type="Gene3D" id="3.40.50.1820">
    <property type="entry name" value="alpha/beta hydrolase"/>
    <property type="match status" value="1"/>
</dbReference>
<dbReference type="EMBL" id="FOVM01000001">
    <property type="protein sequence ID" value="SFN40336.1"/>
    <property type="molecule type" value="Genomic_DNA"/>
</dbReference>
<organism evidence="3 4">
    <name type="scientific">Mycetocola miduiensis</name>
    <dbReference type="NCBI Taxonomy" id="995034"/>
    <lineage>
        <taxon>Bacteria</taxon>
        <taxon>Bacillati</taxon>
        <taxon>Actinomycetota</taxon>
        <taxon>Actinomycetes</taxon>
        <taxon>Micrococcales</taxon>
        <taxon>Microbacteriaceae</taxon>
        <taxon>Mycetocola</taxon>
    </lineage>
</organism>
<dbReference type="STRING" id="995034.SAMN05216219_0439"/>
<accession>A0A1I4YQP1</accession>
<dbReference type="Proteomes" id="UP000198867">
    <property type="component" value="Unassembled WGS sequence"/>
</dbReference>
<protein>
    <submittedName>
        <fullName evidence="3">Lysophospholipase, alpha-beta hydrolase superfamily</fullName>
    </submittedName>
</protein>
<evidence type="ECO:0000259" key="2">
    <source>
        <dbReference type="Pfam" id="PF12146"/>
    </source>
</evidence>
<sequence length="300" mass="32867">MPPVHYAEKMAEDDQRSADAAQPETRTLTDADGVTIYYYVWSADNPKAVIHLSHGVGEHARRYAALAANLTAAGYTVVADDHRGHGQTGLNHLGMGKLGEKPTKAALASVQLVGERLRADYPDTPFVLLAHSWGSFMAQKIINRTSIYDAVVLSGSSLSVLGVVGSGNYNKKWKSPTATGLEWLSRDEAVWAAFTADEQNFDIAVTPAWTPVQALTYLGRPPRTMPRDIPMLIQGGSDDPLGGTRGLTLLRNAYVKRAKLSDVTLRIYPGCRHEIYNEINRDEIIDDLVEWLDKHTAAKA</sequence>
<feature type="domain" description="Serine aminopeptidase S33" evidence="2">
    <location>
        <begin position="45"/>
        <end position="279"/>
    </location>
</feature>
<name>A0A1I4YQP1_9MICO</name>
<evidence type="ECO:0000313" key="4">
    <source>
        <dbReference type="Proteomes" id="UP000198867"/>
    </source>
</evidence>
<dbReference type="Pfam" id="PF12146">
    <property type="entry name" value="Hydrolase_4"/>
    <property type="match status" value="1"/>
</dbReference>